<protein>
    <submittedName>
        <fullName evidence="7">Type I restriction enzyme M protein</fullName>
    </submittedName>
</protein>
<organism evidence="7">
    <name type="scientific">Candidatus Kentrum eta</name>
    <dbReference type="NCBI Taxonomy" id="2126337"/>
    <lineage>
        <taxon>Bacteria</taxon>
        <taxon>Pseudomonadati</taxon>
        <taxon>Pseudomonadota</taxon>
        <taxon>Gammaproteobacteria</taxon>
        <taxon>Candidatus Kentrum</taxon>
    </lineage>
</organism>
<evidence type="ECO:0000313" key="8">
    <source>
        <dbReference type="EMBL" id="VFJ98396.1"/>
    </source>
</evidence>
<dbReference type="GO" id="GO:0008170">
    <property type="term" value="F:N-methyltransferase activity"/>
    <property type="evidence" value="ECO:0007669"/>
    <property type="project" value="InterPro"/>
</dbReference>
<evidence type="ECO:0000313" key="9">
    <source>
        <dbReference type="EMBL" id="VFK03528.1"/>
    </source>
</evidence>
<evidence type="ECO:0000256" key="4">
    <source>
        <dbReference type="ARBA" id="ARBA00022747"/>
    </source>
</evidence>
<dbReference type="Gene3D" id="3.40.50.150">
    <property type="entry name" value="Vaccinia Virus protein VP39"/>
    <property type="match status" value="1"/>
</dbReference>
<dbReference type="EMBL" id="CAADFI010000133">
    <property type="protein sequence ID" value="VFJ98396.1"/>
    <property type="molecule type" value="Genomic_DNA"/>
</dbReference>
<dbReference type="InterPro" id="IPR044946">
    <property type="entry name" value="Restrct_endonuc_typeI_TRD_sf"/>
</dbReference>
<dbReference type="PANTHER" id="PTHR42998">
    <property type="entry name" value="TYPE I RESTRICTION ENZYME HINDVIIP M PROTEIN-RELATED"/>
    <property type="match status" value="1"/>
</dbReference>
<name>A0A450V0C0_9GAMM</name>
<comment type="similarity">
    <text evidence="1">Belongs to the N(4)/N(6)-methyltransferase family.</text>
</comment>
<dbReference type="PRINTS" id="PR00507">
    <property type="entry name" value="N12N6MTFRASE"/>
</dbReference>
<dbReference type="GO" id="GO:0003677">
    <property type="term" value="F:DNA binding"/>
    <property type="evidence" value="ECO:0007669"/>
    <property type="project" value="UniProtKB-KW"/>
</dbReference>
<dbReference type="InterPro" id="IPR052916">
    <property type="entry name" value="Type-I_RE_MTase_Subunit"/>
</dbReference>
<evidence type="ECO:0000256" key="3">
    <source>
        <dbReference type="ARBA" id="ARBA00022679"/>
    </source>
</evidence>
<evidence type="ECO:0000313" key="7">
    <source>
        <dbReference type="EMBL" id="VFJ98258.1"/>
    </source>
</evidence>
<dbReference type="GO" id="GO:0032259">
    <property type="term" value="P:methylation"/>
    <property type="evidence" value="ECO:0007669"/>
    <property type="project" value="UniProtKB-KW"/>
</dbReference>
<dbReference type="InterPro" id="IPR002052">
    <property type="entry name" value="DNA_methylase_N6_adenine_CS"/>
</dbReference>
<evidence type="ECO:0000256" key="1">
    <source>
        <dbReference type="ARBA" id="ARBA00006594"/>
    </source>
</evidence>
<feature type="domain" description="DNA methylase adenine-specific" evidence="6">
    <location>
        <begin position="294"/>
        <end position="550"/>
    </location>
</feature>
<dbReference type="AlphaFoldDB" id="A0A450V0C0"/>
<dbReference type="EMBL" id="CAADFG010000135">
    <property type="protein sequence ID" value="VFJ98258.1"/>
    <property type="molecule type" value="Genomic_DNA"/>
</dbReference>
<sequence length="838" mass="95147">MPQKKQIIDRASGRLITGGPEEIDALQPLLRILIDECGWDANQIVSRPKQWRVPSHPSGKRTWPVDIAIFDAPEKKRLEEHVKILCECKKPDETSGIGQLKVYLDREPHARVGIWFNGLDHILLYKTKDGYRSAPLGTPIPGPGDPLYPGDDRNLLTYPALRQAPSLVPLFSRIRNRLSARDRNVNRDEEILPDLSVLLLLKILDEQTNKLFPQSPLLFQIKNGSREETANNIKNLLQREVVKHSDIFGSSDIRLSIDDDSIAYVVEELQNYRLLSNDIDSISTAFQILRGKAYKGEEGQYFTPPSVVRISVAAIAPTSSDRIIDPACGSGSFLAGALNAVFQSLEPVMRQNPAEYGGVKRDWSTQNLYAMDKDSVSVRLSKAYLSLLGDGSSHVFKSDSLRPSIWPAHLGAIIPEQSFSAVLTNPPFGTKLKFSKDHGRAEGYLVCKKWVLDKSSGNYVATDEWENRELGIVFLERCLNLLEDSGRLAIVLPDTYLFSSSYQWLVNWLCNNFTITHTINVPIEAFEPHCRAKTSILVLKKQQPEDDHRIIGMLTESYGEDKHGYPMYRLDANGNRTKILEDEMAEAATVLLTEDETPSKLRFSFKQTQAKKAGVLVASYFWRKPYLDSLSRFARENHCELVSLLDLIDEGELTCESGHGSPKGQFKGKGHVPYIKVSDIKNWRINENPKYFIPEEEAMRLRGNKTLKPFDLVMPTRASKNIGLVGVIMPWQTHVVLTKEIVVIRCAREGRISPWLLLVMMSLRVVNDQFRYLVQMQTNREDLGKRFFELLIPIPTNQTIRNKWEENAKNFFLAQVKAREEYEKLLSNLSAEQFVDRP</sequence>
<keyword evidence="4" id="KW-0680">Restriction system</keyword>
<dbReference type="CDD" id="cd02440">
    <property type="entry name" value="AdoMet_MTases"/>
    <property type="match status" value="1"/>
</dbReference>
<dbReference type="PROSITE" id="PS00092">
    <property type="entry name" value="N6_MTASE"/>
    <property type="match status" value="1"/>
</dbReference>
<dbReference type="SUPFAM" id="SSF116734">
    <property type="entry name" value="DNA methylase specificity domain"/>
    <property type="match status" value="1"/>
</dbReference>
<dbReference type="EMBL" id="CAADFJ010000133">
    <property type="protein sequence ID" value="VFK03528.1"/>
    <property type="molecule type" value="Genomic_DNA"/>
</dbReference>
<dbReference type="Pfam" id="PF02384">
    <property type="entry name" value="N6_Mtase"/>
    <property type="match status" value="1"/>
</dbReference>
<keyword evidence="5" id="KW-0238">DNA-binding</keyword>
<gene>
    <name evidence="7" type="ORF">BECKH772A_GA0070896_101357</name>
    <name evidence="8" type="ORF">BECKH772B_GA0070898_101337</name>
    <name evidence="9" type="ORF">BECKH772C_GA0070978_101337</name>
</gene>
<evidence type="ECO:0000259" key="6">
    <source>
        <dbReference type="Pfam" id="PF02384"/>
    </source>
</evidence>
<dbReference type="InterPro" id="IPR003356">
    <property type="entry name" value="DNA_methylase_A-5"/>
</dbReference>
<proteinExistence type="inferred from homology"/>
<dbReference type="InterPro" id="IPR029063">
    <property type="entry name" value="SAM-dependent_MTases_sf"/>
</dbReference>
<dbReference type="Gene3D" id="3.90.220.20">
    <property type="entry name" value="DNA methylase specificity domains"/>
    <property type="match status" value="1"/>
</dbReference>
<keyword evidence="3" id="KW-0808">Transferase</keyword>
<reference evidence="7" key="1">
    <citation type="submission" date="2019-02" db="EMBL/GenBank/DDBJ databases">
        <authorList>
            <person name="Gruber-Vodicka R. H."/>
            <person name="Seah K. B. B."/>
        </authorList>
    </citation>
    <scope>NUCLEOTIDE SEQUENCE</scope>
    <source>
        <strain evidence="9">BECK_SA2B12</strain>
        <strain evidence="7">BECK_SA2B15</strain>
        <strain evidence="8">BECK_SA2B20</strain>
    </source>
</reference>
<keyword evidence="2" id="KW-0489">Methyltransferase</keyword>
<accession>A0A450V0C0</accession>
<dbReference type="PANTHER" id="PTHR42998:SF1">
    <property type="entry name" value="TYPE I RESTRICTION ENZYME HINDI METHYLASE SUBUNIT"/>
    <property type="match status" value="1"/>
</dbReference>
<dbReference type="SUPFAM" id="SSF53335">
    <property type="entry name" value="S-adenosyl-L-methionine-dependent methyltransferases"/>
    <property type="match status" value="1"/>
</dbReference>
<dbReference type="GO" id="GO:0009307">
    <property type="term" value="P:DNA restriction-modification system"/>
    <property type="evidence" value="ECO:0007669"/>
    <property type="project" value="UniProtKB-KW"/>
</dbReference>
<evidence type="ECO:0000256" key="2">
    <source>
        <dbReference type="ARBA" id="ARBA00022603"/>
    </source>
</evidence>
<evidence type="ECO:0000256" key="5">
    <source>
        <dbReference type="ARBA" id="ARBA00023125"/>
    </source>
</evidence>